<sequence length="196" mass="22352">MNLEEIKKFFEEQKDNEDVKSYLQGLSQVTPDGVQTFLDSEDGKKLLQPRLDSYFTKGLETWKSNNLKKLVDEEVKKQNPPTNPLEKQLEDLKRELLLKDLKAKAKDVASENKLPLKIVDYFVGNDEESTIANLKTLQEVFDTHINERVQEQLKSGGINPAQGTTPPTITREQLKGMTAEEIQKLDPKIVNEALKN</sequence>
<dbReference type="InterPro" id="IPR025580">
    <property type="entry name" value="Gp46"/>
</dbReference>
<keyword evidence="2" id="KW-1185">Reference proteome</keyword>
<dbReference type="RefSeq" id="WP_101648291.1">
    <property type="nucleotide sequence ID" value="NZ_PGVE01000048.1"/>
</dbReference>
<gene>
    <name evidence="1" type="ORF">CVD27_12770</name>
</gene>
<evidence type="ECO:0000313" key="2">
    <source>
        <dbReference type="Proteomes" id="UP000234950"/>
    </source>
</evidence>
<evidence type="ECO:0008006" key="3">
    <source>
        <dbReference type="Google" id="ProtNLM"/>
    </source>
</evidence>
<reference evidence="1 2" key="1">
    <citation type="submission" date="2017-11" db="EMBL/GenBank/DDBJ databases">
        <title>Comparitive Functional Genomics of Dry Heat Resistant strains isolated from the Viking Spacecraft.</title>
        <authorList>
            <person name="Seuylemezian A."/>
            <person name="Cooper K."/>
            <person name="Vaishampayan P."/>
        </authorList>
    </citation>
    <scope>NUCLEOTIDE SEQUENCE [LARGE SCALE GENOMIC DNA]</scope>
    <source>
        <strain evidence="1 2">V32-6</strain>
    </source>
</reference>
<comment type="caution">
    <text evidence="1">The sequence shown here is derived from an EMBL/GenBank/DDBJ whole genome shotgun (WGS) entry which is preliminary data.</text>
</comment>
<evidence type="ECO:0000313" key="1">
    <source>
        <dbReference type="EMBL" id="PLS04027.1"/>
    </source>
</evidence>
<dbReference type="Pfam" id="PF14265">
    <property type="entry name" value="DUF4355"/>
    <property type="match status" value="1"/>
</dbReference>
<dbReference type="AlphaFoldDB" id="A0A2N5HEU5"/>
<dbReference type="Proteomes" id="UP000234950">
    <property type="component" value="Unassembled WGS sequence"/>
</dbReference>
<organism evidence="1 2">
    <name type="scientific">Neobacillus cucumis</name>
    <dbReference type="NCBI Taxonomy" id="1740721"/>
    <lineage>
        <taxon>Bacteria</taxon>
        <taxon>Bacillati</taxon>
        <taxon>Bacillota</taxon>
        <taxon>Bacilli</taxon>
        <taxon>Bacillales</taxon>
        <taxon>Bacillaceae</taxon>
        <taxon>Neobacillus</taxon>
    </lineage>
</organism>
<dbReference type="OrthoDB" id="1901795at2"/>
<accession>A0A2N5HEU5</accession>
<dbReference type="EMBL" id="PGVE01000048">
    <property type="protein sequence ID" value="PLS04027.1"/>
    <property type="molecule type" value="Genomic_DNA"/>
</dbReference>
<proteinExistence type="predicted"/>
<protein>
    <recommendedName>
        <fullName evidence="3">DUF4355 domain-containing protein</fullName>
    </recommendedName>
</protein>
<name>A0A2N5HEU5_9BACI</name>